<comment type="caution">
    <text evidence="1">The sequence shown here is derived from an EMBL/GenBank/DDBJ whole genome shotgun (WGS) entry which is preliminary data.</text>
</comment>
<protein>
    <submittedName>
        <fullName evidence="1">Uncharacterized protein</fullName>
    </submittedName>
</protein>
<accession>A0ACC3SET1</accession>
<gene>
    <name evidence="1" type="ORF">M8818_003472</name>
</gene>
<dbReference type="Proteomes" id="UP001320706">
    <property type="component" value="Unassembled WGS sequence"/>
</dbReference>
<evidence type="ECO:0000313" key="2">
    <source>
        <dbReference type="Proteomes" id="UP001320706"/>
    </source>
</evidence>
<name>A0ACC3SET1_9PEZI</name>
<reference evidence="1" key="1">
    <citation type="submission" date="2024-02" db="EMBL/GenBank/DDBJ databases">
        <title>Metagenome Assembled Genome of Zalaria obscura JY119.</title>
        <authorList>
            <person name="Vighnesh L."/>
            <person name="Jagadeeshwari U."/>
            <person name="Venkata Ramana C."/>
            <person name="Sasikala C."/>
        </authorList>
    </citation>
    <scope>NUCLEOTIDE SEQUENCE</scope>
    <source>
        <strain evidence="1">JY119</strain>
    </source>
</reference>
<evidence type="ECO:0000313" key="1">
    <source>
        <dbReference type="EMBL" id="KAK8210304.1"/>
    </source>
</evidence>
<proteinExistence type="predicted"/>
<keyword evidence="2" id="KW-1185">Reference proteome</keyword>
<dbReference type="EMBL" id="JAMKPW020000015">
    <property type="protein sequence ID" value="KAK8210304.1"/>
    <property type="molecule type" value="Genomic_DNA"/>
</dbReference>
<sequence length="99" mass="10338">MSSDVDYAVFIEGLSCVVGIDGPDTVARCRPESLVVSLIFSTPPLSSATKTLLQVKLLLSNVATLDTIGVLILARLDAEKELAAGLIVTRAVSSYSTIG</sequence>
<organism evidence="1 2">
    <name type="scientific">Zalaria obscura</name>
    <dbReference type="NCBI Taxonomy" id="2024903"/>
    <lineage>
        <taxon>Eukaryota</taxon>
        <taxon>Fungi</taxon>
        <taxon>Dikarya</taxon>
        <taxon>Ascomycota</taxon>
        <taxon>Pezizomycotina</taxon>
        <taxon>Dothideomycetes</taxon>
        <taxon>Dothideomycetidae</taxon>
        <taxon>Dothideales</taxon>
        <taxon>Zalariaceae</taxon>
        <taxon>Zalaria</taxon>
    </lineage>
</organism>